<evidence type="ECO:0000313" key="2">
    <source>
        <dbReference type="EMBL" id="KAF3581085.1"/>
    </source>
</evidence>
<reference evidence="2 3" key="1">
    <citation type="journal article" date="2020" name="BMC Genomics">
        <title>Intraspecific diversification of the crop wild relative Brassica cretica Lam. using demographic model selection.</title>
        <authorList>
            <person name="Kioukis A."/>
            <person name="Michalopoulou V.A."/>
            <person name="Briers L."/>
            <person name="Pirintsos S."/>
            <person name="Studholme D.J."/>
            <person name="Pavlidis P."/>
            <person name="Sarris P.F."/>
        </authorList>
    </citation>
    <scope>NUCLEOTIDE SEQUENCE [LARGE SCALE GENOMIC DNA]</scope>
    <source>
        <strain evidence="3">cv. PFS-1207/04</strain>
    </source>
</reference>
<comment type="caution">
    <text evidence="2">The sequence shown here is derived from an EMBL/GenBank/DDBJ whole genome shotgun (WGS) entry which is preliminary data.</text>
</comment>
<evidence type="ECO:0000256" key="1">
    <source>
        <dbReference type="SAM" id="MobiDB-lite"/>
    </source>
</evidence>
<protein>
    <submittedName>
        <fullName evidence="2">Uncharacterized protein</fullName>
    </submittedName>
</protein>
<dbReference type="EMBL" id="QGKV02000649">
    <property type="protein sequence ID" value="KAF3581085.1"/>
    <property type="molecule type" value="Genomic_DNA"/>
</dbReference>
<dbReference type="Proteomes" id="UP000266723">
    <property type="component" value="Unassembled WGS sequence"/>
</dbReference>
<organism evidence="2 3">
    <name type="scientific">Brassica cretica</name>
    <name type="common">Mustard</name>
    <dbReference type="NCBI Taxonomy" id="69181"/>
    <lineage>
        <taxon>Eukaryota</taxon>
        <taxon>Viridiplantae</taxon>
        <taxon>Streptophyta</taxon>
        <taxon>Embryophyta</taxon>
        <taxon>Tracheophyta</taxon>
        <taxon>Spermatophyta</taxon>
        <taxon>Magnoliopsida</taxon>
        <taxon>eudicotyledons</taxon>
        <taxon>Gunneridae</taxon>
        <taxon>Pentapetalae</taxon>
        <taxon>rosids</taxon>
        <taxon>malvids</taxon>
        <taxon>Brassicales</taxon>
        <taxon>Brassicaceae</taxon>
        <taxon>Brassiceae</taxon>
        <taxon>Brassica</taxon>
    </lineage>
</organism>
<evidence type="ECO:0000313" key="3">
    <source>
        <dbReference type="Proteomes" id="UP000266723"/>
    </source>
</evidence>
<gene>
    <name evidence="2" type="ORF">DY000_02032603</name>
</gene>
<proteinExistence type="predicted"/>
<accession>A0ABQ7DVA3</accession>
<feature type="region of interest" description="Disordered" evidence="1">
    <location>
        <begin position="1"/>
        <end position="23"/>
    </location>
</feature>
<keyword evidence="3" id="KW-1185">Reference proteome</keyword>
<sequence length="81" mass="9293">MIHQSPVGLKTSRNSLLSTGPHLSMRENSNMVLVPEYKKAKEQHKNRNMRRRSDLNLAKSVIKEKRGEVLIGQPTLMVMRP</sequence>
<name>A0ABQ7DVA3_BRACR</name>